<reference evidence="3 4" key="2">
    <citation type="journal article" date="2016" name="Genome Announc.">
        <title>Permanent Draft Genome Sequences for Two Variants of Frankia sp. Strain CpI1, the First Frankia Strain Isolated from Root Nodules of Comptonia peregrina.</title>
        <authorList>
            <person name="Oshone R."/>
            <person name="Hurst S.G.IV."/>
            <person name="Abebe-Akele F."/>
            <person name="Simpson S."/>
            <person name="Morris K."/>
            <person name="Thomas W.K."/>
            <person name="Tisa L.S."/>
        </authorList>
    </citation>
    <scope>NUCLEOTIDE SEQUENCE [LARGE SCALE GENOMIC DNA]</scope>
    <source>
        <strain evidence="4">CpI1-S</strain>
    </source>
</reference>
<feature type="compositionally biased region" description="Low complexity" evidence="1">
    <location>
        <begin position="102"/>
        <end position="113"/>
    </location>
</feature>
<dbReference type="Proteomes" id="UP000032545">
    <property type="component" value="Unassembled WGS sequence"/>
</dbReference>
<evidence type="ECO:0000313" key="4">
    <source>
        <dbReference type="Proteomes" id="UP000032545"/>
    </source>
</evidence>
<proteinExistence type="predicted"/>
<dbReference type="EMBL" id="JYFN01000024">
    <property type="protein sequence ID" value="KJE22446.1"/>
    <property type="molecule type" value="Genomic_DNA"/>
</dbReference>
<evidence type="ECO:0000259" key="2">
    <source>
        <dbReference type="Pfam" id="PF00571"/>
    </source>
</evidence>
<name>A0A0D8BE28_9ACTN</name>
<feature type="region of interest" description="Disordered" evidence="1">
    <location>
        <begin position="102"/>
        <end position="161"/>
    </location>
</feature>
<sequence>MDVESLLRTLADPAEPTGGDSGRTFAEIMQGADEDPRERRRIQRLADLLDVEDALYAQALEHLAAGDDHAAEPLLRLAADAGVGEAEDHLARLLADRAADAVTAEAGSDTPRPGGTGGTGGTSGQFTAPDRTEQTSAAGGPDDLLLSAGHPRPEREGAPELLPASRWTSWIEAALAGRLVNPGGVEHCPDVRDDLGLWFRYSAATFLPVDLQGFSLLRVRASRARSFRPHADRPSMHVVWAEEMAAVGAACTFDSRFVLVPPARDLQPIDQQIRRIDRVSRPAARTVADVMRNDVPVPVITAGTTVHAALERIFAAEAHVAAVEAGSELVGVIRLSDLAQRLAATQGSPSIERITGLIHPADFVPPDAPLDAVRRTLARDPGGIVVVRGRDGRRLGYVTAELLLTSPDQDDGPANHTLDQPGTVTPILFPSRSLPTGIGRRATAT</sequence>
<dbReference type="OrthoDB" id="3217876at2"/>
<dbReference type="InterPro" id="IPR000644">
    <property type="entry name" value="CBS_dom"/>
</dbReference>
<reference evidence="4" key="1">
    <citation type="submission" date="2015-02" db="EMBL/GenBank/DDBJ databases">
        <title>Draft Genome of Frankia sp. CpI1-S.</title>
        <authorList>
            <person name="Oshone R.T."/>
            <person name="Ngom M."/>
            <person name="Ghodhbane-Gtari F."/>
            <person name="Gtari M."/>
            <person name="Morris K."/>
            <person name="Thomas K."/>
            <person name="Sen A."/>
            <person name="Tisa L.S."/>
        </authorList>
    </citation>
    <scope>NUCLEOTIDE SEQUENCE [LARGE SCALE GENOMIC DNA]</scope>
    <source>
        <strain evidence="4">CpI1-S</strain>
    </source>
</reference>
<feature type="domain" description="CBS" evidence="2">
    <location>
        <begin position="287"/>
        <end position="342"/>
    </location>
</feature>
<dbReference type="PATRIC" id="fig|1502723.3.peg.2744"/>
<dbReference type="Gene3D" id="3.10.580.10">
    <property type="entry name" value="CBS-domain"/>
    <property type="match status" value="1"/>
</dbReference>
<evidence type="ECO:0000256" key="1">
    <source>
        <dbReference type="SAM" id="MobiDB-lite"/>
    </source>
</evidence>
<dbReference type="SUPFAM" id="SSF54631">
    <property type="entry name" value="CBS-domain pair"/>
    <property type="match status" value="1"/>
</dbReference>
<protein>
    <submittedName>
        <fullName evidence="3">CBS domain-containing protein</fullName>
    </submittedName>
</protein>
<dbReference type="AlphaFoldDB" id="A0A0D8BE28"/>
<feature type="region of interest" description="Disordered" evidence="1">
    <location>
        <begin position="1"/>
        <end position="38"/>
    </location>
</feature>
<comment type="caution">
    <text evidence="3">The sequence shown here is derived from an EMBL/GenBank/DDBJ whole genome shotgun (WGS) entry which is preliminary data.</text>
</comment>
<gene>
    <name evidence="3" type="ORF">FF36_03318</name>
</gene>
<feature type="compositionally biased region" description="Gly residues" evidence="1">
    <location>
        <begin position="114"/>
        <end position="123"/>
    </location>
</feature>
<evidence type="ECO:0000313" key="3">
    <source>
        <dbReference type="EMBL" id="KJE22446.1"/>
    </source>
</evidence>
<dbReference type="RefSeq" id="WP_044885913.1">
    <property type="nucleotide sequence ID" value="NZ_JYFN01000024.1"/>
</dbReference>
<organism evidence="3 4">
    <name type="scientific">Frankia torreyi</name>
    <dbReference type="NCBI Taxonomy" id="1856"/>
    <lineage>
        <taxon>Bacteria</taxon>
        <taxon>Bacillati</taxon>
        <taxon>Actinomycetota</taxon>
        <taxon>Actinomycetes</taxon>
        <taxon>Frankiales</taxon>
        <taxon>Frankiaceae</taxon>
        <taxon>Frankia</taxon>
    </lineage>
</organism>
<dbReference type="InterPro" id="IPR046342">
    <property type="entry name" value="CBS_dom_sf"/>
</dbReference>
<feature type="region of interest" description="Disordered" evidence="1">
    <location>
        <begin position="406"/>
        <end position="428"/>
    </location>
</feature>
<keyword evidence="4" id="KW-1185">Reference proteome</keyword>
<dbReference type="Pfam" id="PF00571">
    <property type="entry name" value="CBS"/>
    <property type="match status" value="1"/>
</dbReference>
<accession>A0A0D8BE28</accession>